<sequence length="96" mass="10663">MFKNLGKIIALPLSTRYFDSTPNLLDSRFNSTRANGNSLCLKSLVVRDTEAVSFEIGYNPYSARNGSGKTIRKEAQGGDSSVGRQKKRILKYEGEE</sequence>
<name>L8N2E7_9CYAN</name>
<protein>
    <submittedName>
        <fullName evidence="2">Uncharacterized protein</fullName>
    </submittedName>
</protein>
<dbReference type="EMBL" id="ALWB01000067">
    <property type="protein sequence ID" value="ELS32915.1"/>
    <property type="molecule type" value="Genomic_DNA"/>
</dbReference>
<dbReference type="AlphaFoldDB" id="L8N2E7"/>
<comment type="caution">
    <text evidence="2">The sequence shown here is derived from an EMBL/GenBank/DDBJ whole genome shotgun (WGS) entry which is preliminary data.</text>
</comment>
<evidence type="ECO:0000313" key="3">
    <source>
        <dbReference type="Proteomes" id="UP000011201"/>
    </source>
</evidence>
<organism evidence="2 3">
    <name type="scientific">Pseudanabaena biceps PCC 7429</name>
    <dbReference type="NCBI Taxonomy" id="927668"/>
    <lineage>
        <taxon>Bacteria</taxon>
        <taxon>Bacillati</taxon>
        <taxon>Cyanobacteriota</taxon>
        <taxon>Cyanophyceae</taxon>
        <taxon>Pseudanabaenales</taxon>
        <taxon>Pseudanabaenaceae</taxon>
        <taxon>Pseudanabaena</taxon>
    </lineage>
</organism>
<dbReference type="Proteomes" id="UP000011201">
    <property type="component" value="Unassembled WGS sequence"/>
</dbReference>
<gene>
    <name evidence="2" type="ORF">Pse7429DRAFT_1921</name>
</gene>
<reference evidence="2 3" key="1">
    <citation type="journal article" date="2013" name="Proc. Natl. Acad. Sci. U.S.A.">
        <title>Improving the coverage of the cyanobacterial phylum using diversity-driven genome sequencing.</title>
        <authorList>
            <person name="Shih P.M."/>
            <person name="Wu D."/>
            <person name="Latifi A."/>
            <person name="Axen S.D."/>
            <person name="Fewer D.P."/>
            <person name="Talla E."/>
            <person name="Calteau A."/>
            <person name="Cai F."/>
            <person name="Tandeau de Marsac N."/>
            <person name="Rippka R."/>
            <person name="Herdman M."/>
            <person name="Sivonen K."/>
            <person name="Coursin T."/>
            <person name="Laurent T."/>
            <person name="Goodwin L."/>
            <person name="Nolan M."/>
            <person name="Davenport K.W."/>
            <person name="Han C.S."/>
            <person name="Rubin E.M."/>
            <person name="Eisen J.A."/>
            <person name="Woyke T."/>
            <person name="Gugger M."/>
            <person name="Kerfeld C.A."/>
        </authorList>
    </citation>
    <scope>NUCLEOTIDE SEQUENCE [LARGE SCALE GENOMIC DNA]</scope>
    <source>
        <strain evidence="2 3">PCC 7429</strain>
    </source>
</reference>
<feature type="region of interest" description="Disordered" evidence="1">
    <location>
        <begin position="65"/>
        <end position="96"/>
    </location>
</feature>
<evidence type="ECO:0000313" key="2">
    <source>
        <dbReference type="EMBL" id="ELS32915.1"/>
    </source>
</evidence>
<accession>L8N2E7</accession>
<evidence type="ECO:0000256" key="1">
    <source>
        <dbReference type="SAM" id="MobiDB-lite"/>
    </source>
</evidence>
<keyword evidence="3" id="KW-1185">Reference proteome</keyword>
<proteinExistence type="predicted"/>